<name>A0ABM7K5K0_9MYCO</name>
<gene>
    <name evidence="2" type="ORF">MPRI_14430</name>
</gene>
<keyword evidence="3" id="KW-1185">Reference proteome</keyword>
<dbReference type="EMBL" id="AP022597">
    <property type="protein sequence ID" value="BBY69256.1"/>
    <property type="molecule type" value="Genomic_DNA"/>
</dbReference>
<proteinExistence type="predicted"/>
<accession>A0ABM7K5K0</accession>
<dbReference type="Proteomes" id="UP000466578">
    <property type="component" value="Chromosome"/>
</dbReference>
<evidence type="ECO:0000256" key="1">
    <source>
        <dbReference type="SAM" id="MobiDB-lite"/>
    </source>
</evidence>
<evidence type="ECO:0000313" key="2">
    <source>
        <dbReference type="EMBL" id="BBY69256.1"/>
    </source>
</evidence>
<feature type="region of interest" description="Disordered" evidence="1">
    <location>
        <begin position="40"/>
        <end position="61"/>
    </location>
</feature>
<organism evidence="2 3">
    <name type="scientific">Mycobacterium paraintracellulare</name>
    <dbReference type="NCBI Taxonomy" id="1138383"/>
    <lineage>
        <taxon>Bacteria</taxon>
        <taxon>Bacillati</taxon>
        <taxon>Actinomycetota</taxon>
        <taxon>Actinomycetes</taxon>
        <taxon>Mycobacteriales</taxon>
        <taxon>Mycobacteriaceae</taxon>
        <taxon>Mycobacterium</taxon>
        <taxon>Mycobacterium avium complex (MAC)</taxon>
    </lineage>
</organism>
<reference evidence="2 3" key="1">
    <citation type="journal article" date="2019" name="Emerg. Microbes Infect.">
        <title>Comprehensive subspecies identification of 175 nontuberculous mycobacteria species based on 7547 genomic profiles.</title>
        <authorList>
            <person name="Matsumoto Y."/>
            <person name="Kinjo T."/>
            <person name="Motooka D."/>
            <person name="Nabeya D."/>
            <person name="Jung N."/>
            <person name="Uechi K."/>
            <person name="Horii T."/>
            <person name="Iida T."/>
            <person name="Fujita J."/>
            <person name="Nakamura S."/>
        </authorList>
    </citation>
    <scope>NUCLEOTIDE SEQUENCE [LARGE SCALE GENOMIC DNA]</scope>
    <source>
        <strain evidence="2 3">JCM 30622</strain>
    </source>
</reference>
<evidence type="ECO:0000313" key="3">
    <source>
        <dbReference type="Proteomes" id="UP000466578"/>
    </source>
</evidence>
<feature type="compositionally biased region" description="Basic and acidic residues" evidence="1">
    <location>
        <begin position="46"/>
        <end position="61"/>
    </location>
</feature>
<sequence>MRGPLVIFRTLALPKRADRRVRVREARAVSKHGTWSIASSSTTVCRARDPHGKASGRGPRE</sequence>
<protein>
    <submittedName>
        <fullName evidence="2">Uncharacterized protein</fullName>
    </submittedName>
</protein>